<evidence type="ECO:0000313" key="2">
    <source>
        <dbReference type="EMBL" id="GIM94683.1"/>
    </source>
</evidence>
<evidence type="ECO:0008006" key="4">
    <source>
        <dbReference type="Google" id="ProtNLM"/>
    </source>
</evidence>
<protein>
    <recommendedName>
        <fullName evidence="4">Secreted protein</fullName>
    </recommendedName>
</protein>
<dbReference type="EMBL" id="BOQN01000085">
    <property type="protein sequence ID" value="GIM94683.1"/>
    <property type="molecule type" value="Genomic_DNA"/>
</dbReference>
<gene>
    <name evidence="2" type="ORF">Ato02nite_064760</name>
</gene>
<evidence type="ECO:0000256" key="1">
    <source>
        <dbReference type="SAM" id="SignalP"/>
    </source>
</evidence>
<name>A0A919W7B1_9ACTN</name>
<evidence type="ECO:0000313" key="3">
    <source>
        <dbReference type="Proteomes" id="UP000677082"/>
    </source>
</evidence>
<keyword evidence="3" id="KW-1185">Reference proteome</keyword>
<organism evidence="2 3">
    <name type="scientific">Paractinoplanes toevensis</name>
    <dbReference type="NCBI Taxonomy" id="571911"/>
    <lineage>
        <taxon>Bacteria</taxon>
        <taxon>Bacillati</taxon>
        <taxon>Actinomycetota</taxon>
        <taxon>Actinomycetes</taxon>
        <taxon>Micromonosporales</taxon>
        <taxon>Micromonosporaceae</taxon>
        <taxon>Paractinoplanes</taxon>
    </lineage>
</organism>
<comment type="caution">
    <text evidence="2">The sequence shown here is derived from an EMBL/GenBank/DDBJ whole genome shotgun (WGS) entry which is preliminary data.</text>
</comment>
<accession>A0A919W7B1</accession>
<reference evidence="2 3" key="1">
    <citation type="submission" date="2021-03" db="EMBL/GenBank/DDBJ databases">
        <title>Whole genome shotgun sequence of Actinoplanes toevensis NBRC 105298.</title>
        <authorList>
            <person name="Komaki H."/>
            <person name="Tamura T."/>
        </authorList>
    </citation>
    <scope>NUCLEOTIDE SEQUENCE [LARGE SCALE GENOMIC DNA]</scope>
    <source>
        <strain evidence="2 3">NBRC 105298</strain>
    </source>
</reference>
<keyword evidence="1" id="KW-0732">Signal</keyword>
<feature type="signal peptide" evidence="1">
    <location>
        <begin position="1"/>
        <end position="27"/>
    </location>
</feature>
<dbReference type="Proteomes" id="UP000677082">
    <property type="component" value="Unassembled WGS sequence"/>
</dbReference>
<dbReference type="AlphaFoldDB" id="A0A919W7B1"/>
<proteinExistence type="predicted"/>
<sequence>MTGARRRRTGLRWPAMAVALVIVLAGAGSEATPAGPRDDAALLADCQRRAQEIVDKYRNVPNVSVAVACQWPDGTALDLRRIPPKPAPIPVMTVGHAGCVNGAGRPVTGTTLTSVSATATSGEAVIYERQRLDGSESVDSSGSPVLEFGPGDLAPGGSYRWRARVDDTAELAGSTAWPSRLDDDEIGWSPWCEFTVSADAVDYRGLGEVSLDALQELGLRPDRTYTISLSGHQQRLLRAGSDAVPTRARMTLTGLRWTDLLVQLTESAFIADETAAEAGEDDPPSSDGTAYRTLVDVISVKLGGPRHPQLS</sequence>
<feature type="chain" id="PRO_5039549939" description="Secreted protein" evidence="1">
    <location>
        <begin position="28"/>
        <end position="311"/>
    </location>
</feature>